<evidence type="ECO:0000256" key="1">
    <source>
        <dbReference type="SAM" id="MobiDB-lite"/>
    </source>
</evidence>
<organism evidence="2 3">
    <name type="scientific">Kibdelosporangium banguiense</name>
    <dbReference type="NCBI Taxonomy" id="1365924"/>
    <lineage>
        <taxon>Bacteria</taxon>
        <taxon>Bacillati</taxon>
        <taxon>Actinomycetota</taxon>
        <taxon>Actinomycetes</taxon>
        <taxon>Pseudonocardiales</taxon>
        <taxon>Pseudonocardiaceae</taxon>
        <taxon>Kibdelosporangium</taxon>
    </lineage>
</organism>
<dbReference type="RefSeq" id="WP_209643158.1">
    <property type="nucleotide sequence ID" value="NZ_JAGINW010000001.1"/>
</dbReference>
<feature type="compositionally biased region" description="Polar residues" evidence="1">
    <location>
        <begin position="21"/>
        <end position="32"/>
    </location>
</feature>
<accession>A0ABS4TNR0</accession>
<dbReference type="EMBL" id="JAGINW010000001">
    <property type="protein sequence ID" value="MBP2326041.1"/>
    <property type="molecule type" value="Genomic_DNA"/>
</dbReference>
<name>A0ABS4TNR0_9PSEU</name>
<reference evidence="2 3" key="1">
    <citation type="submission" date="2021-03" db="EMBL/GenBank/DDBJ databases">
        <title>Sequencing the genomes of 1000 actinobacteria strains.</title>
        <authorList>
            <person name="Klenk H.-P."/>
        </authorList>
    </citation>
    <scope>NUCLEOTIDE SEQUENCE [LARGE SCALE GENOMIC DNA]</scope>
    <source>
        <strain evidence="2 3">DSM 46670</strain>
    </source>
</reference>
<protein>
    <submittedName>
        <fullName evidence="2">Uncharacterized protein</fullName>
    </submittedName>
</protein>
<sequence>MERRMEEPNRTPHDDPRAPLNNPQQVPLTQDGTPAPFIAPASITYLQRLAGNRAVAGHLGVPIQRQVLTASGSVDDFVALGDPEVIVTKLAEAPLAERQYLTAQPDGSARLEAAIGSSLRPIAQRILSGAASATVPSLDEATWFRCDRAIHANDRAKAFQVLIAYLSGRGLINNASGWSYVARSDEGEGVTNFQWVEDPATHERRATSPTVEIYDPAFQDVAWLYSTVMHENVHVQQVRAGAPGSEFDAAGEQRPEFVARDEVLAYLWEIEHSEGTGLSGTANAAGNASSTSVWRTNVMHMQEVARRLTTEFNSMTPGLQASLRTRYDAAQQKVRDFDLGVPQQSVDDARQTVQESSRQIQQLLDTRTPENEREVDAQIDAIRRRRAGAMAIVALTDNPLIEVVEPGDPGVYRVPTVDAEGRVRYLHGGLQVAWHLAQASTSAYSLGETLSAGGEMTVAGTAIQGRVHPFPPDVDFDEHIHVVANTRQEAGRMAAERLVANIRRISGGPVPGSSQVEFRHLLTFPEGGRGIRMSLDDINSGDAVATLGRAIANLAGGNMNTFWRGYVVDDPAHPEERRFTTVTKVVFVSATKPDGTELMATSGSADFNLAYLEVPDEIPRTSLAEFATAMRSAAVEQADRGNWLKAAKRAYNYFSTIGDLAGMSALEPVFSQPQTNIEQYATVIDAIQNALELTDMGVRQPRTRIISRDEALNQVERAAAMVEQRLPAVPGRTSPEAIARDLRELATRFEARDSHGNLKPDPGLAALFGREATAIRELINVGVQSRVEPIIDRLRLECRVETTP</sequence>
<evidence type="ECO:0000313" key="2">
    <source>
        <dbReference type="EMBL" id="MBP2326041.1"/>
    </source>
</evidence>
<gene>
    <name evidence="2" type="ORF">JOF56_006426</name>
</gene>
<evidence type="ECO:0000313" key="3">
    <source>
        <dbReference type="Proteomes" id="UP001519332"/>
    </source>
</evidence>
<proteinExistence type="predicted"/>
<feature type="region of interest" description="Disordered" evidence="1">
    <location>
        <begin position="1"/>
        <end position="34"/>
    </location>
</feature>
<dbReference type="Proteomes" id="UP001519332">
    <property type="component" value="Unassembled WGS sequence"/>
</dbReference>
<comment type="caution">
    <text evidence="2">The sequence shown here is derived from an EMBL/GenBank/DDBJ whole genome shotgun (WGS) entry which is preliminary data.</text>
</comment>
<keyword evidence="3" id="KW-1185">Reference proteome</keyword>
<feature type="compositionally biased region" description="Basic and acidic residues" evidence="1">
    <location>
        <begin position="1"/>
        <end position="17"/>
    </location>
</feature>